<name>A0A231H9F5_9NOCA</name>
<evidence type="ECO:0000313" key="3">
    <source>
        <dbReference type="Proteomes" id="UP000215506"/>
    </source>
</evidence>
<protein>
    <recommendedName>
        <fullName evidence="1">N-acetyltransferase domain-containing protein</fullName>
    </recommendedName>
</protein>
<dbReference type="RefSeq" id="WP_094025391.1">
    <property type="nucleotide sequence ID" value="NZ_NGAF01000004.1"/>
</dbReference>
<reference evidence="2 3" key="1">
    <citation type="submission" date="2017-07" db="EMBL/GenBank/DDBJ databases">
        <title>First draft Genome Sequence of Nocardia cerradoensis isolated from human infection.</title>
        <authorList>
            <person name="Carrasco G."/>
        </authorList>
    </citation>
    <scope>NUCLEOTIDE SEQUENCE [LARGE SCALE GENOMIC DNA]</scope>
    <source>
        <strain evidence="2 3">CNM20130759</strain>
    </source>
</reference>
<dbReference type="InterPro" id="IPR016181">
    <property type="entry name" value="Acyl_CoA_acyltransferase"/>
</dbReference>
<dbReference type="Pfam" id="PF13508">
    <property type="entry name" value="Acetyltransf_7"/>
    <property type="match status" value="1"/>
</dbReference>
<accession>A0A231H9F5</accession>
<organism evidence="2 3">
    <name type="scientific">Nocardia cerradoensis</name>
    <dbReference type="NCBI Taxonomy" id="85688"/>
    <lineage>
        <taxon>Bacteria</taxon>
        <taxon>Bacillati</taxon>
        <taxon>Actinomycetota</taxon>
        <taxon>Actinomycetes</taxon>
        <taxon>Mycobacteriales</taxon>
        <taxon>Nocardiaceae</taxon>
        <taxon>Nocardia</taxon>
    </lineage>
</organism>
<dbReference type="AlphaFoldDB" id="A0A231H9F5"/>
<dbReference type="SUPFAM" id="SSF55729">
    <property type="entry name" value="Acyl-CoA N-acyltransferases (Nat)"/>
    <property type="match status" value="1"/>
</dbReference>
<proteinExistence type="predicted"/>
<dbReference type="Gene3D" id="3.40.630.30">
    <property type="match status" value="1"/>
</dbReference>
<comment type="caution">
    <text evidence="2">The sequence shown here is derived from an EMBL/GenBank/DDBJ whole genome shotgun (WGS) entry which is preliminary data.</text>
</comment>
<feature type="domain" description="N-acetyltransferase" evidence="1">
    <location>
        <begin position="3"/>
        <end position="172"/>
    </location>
</feature>
<gene>
    <name evidence="2" type="ORF">B7C42_02586</name>
</gene>
<dbReference type="EMBL" id="NGAF01000004">
    <property type="protein sequence ID" value="OXR45461.1"/>
    <property type="molecule type" value="Genomic_DNA"/>
</dbReference>
<evidence type="ECO:0000259" key="1">
    <source>
        <dbReference type="PROSITE" id="PS51186"/>
    </source>
</evidence>
<dbReference type="GO" id="GO:0016747">
    <property type="term" value="F:acyltransferase activity, transferring groups other than amino-acyl groups"/>
    <property type="evidence" value="ECO:0007669"/>
    <property type="project" value="InterPro"/>
</dbReference>
<keyword evidence="3" id="KW-1185">Reference proteome</keyword>
<dbReference type="InterPro" id="IPR000182">
    <property type="entry name" value="GNAT_dom"/>
</dbReference>
<sequence length="194" mass="21657">MSIRIRQARTADLGNICRLRLQRTAWLAARGSDQWTRQGRGLPIERFARAVGRSVAAGETWVAEVGGEFAGTVTVNDRADPGLWSPREIADAVIVHYMIVDLRFAGYGVGRALLAHAASLALVRQRNWVRLDAWTRNSELHRYYRSAGFRLARIANPAVSGPSAALFERRADSWDLPEPIVRRHLHADRGDPVP</sequence>
<dbReference type="Proteomes" id="UP000215506">
    <property type="component" value="Unassembled WGS sequence"/>
</dbReference>
<evidence type="ECO:0000313" key="2">
    <source>
        <dbReference type="EMBL" id="OXR45461.1"/>
    </source>
</evidence>
<dbReference type="PROSITE" id="PS51186">
    <property type="entry name" value="GNAT"/>
    <property type="match status" value="1"/>
</dbReference>